<dbReference type="Gene3D" id="1.25.40.10">
    <property type="entry name" value="Tetratricopeptide repeat domain"/>
    <property type="match status" value="2"/>
</dbReference>
<sequence length="854" mass="96928">MTHTAFKAFLSFFLFLLLSCEASEAQFIDPLLDVRQEKETDAAQFLKNISALKADTNKVSLLLKASHIYWEHRSVNPLAADSCLNTALAAQKLSLDLQYARGKDESGFMIYQVYLLRDQNLQAAGLIKASHGEQRVRLMILLANYYLKKKDATADEFSKAFQLITQATAISNSITTAPYQDDCRIMLAKYYLAKGEIEMARKTFLKNIKTHQLRHNYALEARNWSVMAHIFPENEDSFHLLIHYHEMAVDSYLRAGDKKQAANELRDLAVVNTNHNQTKLGGKQLLRSIAILESVHEKVPRHYYYLLAEVYRFTGLYHQALYYGLKALQTPEYHHPKRMLIYRSLGETYAVLGDVKNGLKYYQILFDHQLREKSGLTYVSAYRMGHIRGEAGQPVKALSELSEYIKLHPPENLSQKQLFISLYGDLYRLSGQNQKAEEQYKKMLALDDAVKIENGKKLKGHEINVQGSGALFLIGRFYGEQGRYRESKKLLERSIVNPQYFDVQQEMETYKFLFKADSAQGDYITAIRNLQRYKLMSDSINSLSRNNQLTETNIRYQTGQKEKDIKVLESKQKAQQAELMRAATVRNVILGGAAALLLLTIMAFTAFRIKQRSNRRLFAQQQVINDKNTELQALLSEKEVFLKEKEWLLKEVHHRVKNNLQIVMSLLSTQSFYLQSESAREAILLSENRVQSIALIHQKLYTGDNLASISMPAYISDLVMHLSESFSTAESHISFQLQIAPVSIDLSQAVPVGLILNEAITNAIKYAFNGKGGQISVMLRMLERETVEIAISDNGKGLPNDFDMHSTNSLGMEMMQGLTAQLKGNLEVVNSSGTAIVINFRLVKSFPGPAAGLS</sequence>
<keyword evidence="5" id="KW-0547">Nucleotide-binding</keyword>
<dbReference type="SMART" id="SM00387">
    <property type="entry name" value="HATPase_c"/>
    <property type="match status" value="1"/>
</dbReference>
<dbReference type="Gene3D" id="3.30.450.20">
    <property type="entry name" value="PAS domain"/>
    <property type="match status" value="1"/>
</dbReference>
<evidence type="ECO:0000256" key="2">
    <source>
        <dbReference type="ARBA" id="ARBA00012438"/>
    </source>
</evidence>
<dbReference type="RefSeq" id="WP_377140266.1">
    <property type="nucleotide sequence ID" value="NZ_JBHTIA010000003.1"/>
</dbReference>
<feature type="domain" description="Histidine kinase" evidence="10">
    <location>
        <begin position="651"/>
        <end position="844"/>
    </location>
</feature>
<keyword evidence="12" id="KW-1185">Reference proteome</keyword>
<dbReference type="Gene3D" id="3.30.565.10">
    <property type="entry name" value="Histidine kinase-like ATPase, C-terminal domain"/>
    <property type="match status" value="1"/>
</dbReference>
<feature type="chain" id="PRO_5045654279" description="histidine kinase" evidence="9">
    <location>
        <begin position="26"/>
        <end position="854"/>
    </location>
</feature>
<keyword evidence="3" id="KW-0597">Phosphoprotein</keyword>
<proteinExistence type="predicted"/>
<dbReference type="InterPro" id="IPR011495">
    <property type="entry name" value="Sig_transdc_His_kin_sub2_dim/P"/>
</dbReference>
<keyword evidence="8" id="KW-0472">Membrane</keyword>
<name>A0ABW2ZEH5_9SPHI</name>
<dbReference type="SUPFAM" id="SSF55874">
    <property type="entry name" value="ATPase domain of HSP90 chaperone/DNA topoisomerase II/histidine kinase"/>
    <property type="match status" value="1"/>
</dbReference>
<dbReference type="InterPro" id="IPR005467">
    <property type="entry name" value="His_kinase_dom"/>
</dbReference>
<dbReference type="PANTHER" id="PTHR41523:SF8">
    <property type="entry name" value="ETHYLENE RESPONSE SENSOR PROTEIN"/>
    <property type="match status" value="1"/>
</dbReference>
<dbReference type="Pfam" id="PF07568">
    <property type="entry name" value="HisKA_2"/>
    <property type="match status" value="1"/>
</dbReference>
<comment type="caution">
    <text evidence="11">The sequence shown here is derived from an EMBL/GenBank/DDBJ whole genome shotgun (WGS) entry which is preliminary data.</text>
</comment>
<dbReference type="PROSITE" id="PS51257">
    <property type="entry name" value="PROKAR_LIPOPROTEIN"/>
    <property type="match status" value="1"/>
</dbReference>
<dbReference type="EC" id="2.7.13.3" evidence="2"/>
<evidence type="ECO:0000256" key="9">
    <source>
        <dbReference type="SAM" id="SignalP"/>
    </source>
</evidence>
<evidence type="ECO:0000256" key="4">
    <source>
        <dbReference type="ARBA" id="ARBA00022679"/>
    </source>
</evidence>
<dbReference type="InterPro" id="IPR036890">
    <property type="entry name" value="HATPase_C_sf"/>
</dbReference>
<organism evidence="11 12">
    <name type="scientific">Mucilaginibacter lutimaris</name>
    <dbReference type="NCBI Taxonomy" id="931629"/>
    <lineage>
        <taxon>Bacteria</taxon>
        <taxon>Pseudomonadati</taxon>
        <taxon>Bacteroidota</taxon>
        <taxon>Sphingobacteriia</taxon>
        <taxon>Sphingobacteriales</taxon>
        <taxon>Sphingobacteriaceae</taxon>
        <taxon>Mucilaginibacter</taxon>
    </lineage>
</organism>
<evidence type="ECO:0000256" key="6">
    <source>
        <dbReference type="ARBA" id="ARBA00022777"/>
    </source>
</evidence>
<evidence type="ECO:0000259" key="10">
    <source>
        <dbReference type="PROSITE" id="PS50109"/>
    </source>
</evidence>
<evidence type="ECO:0000256" key="8">
    <source>
        <dbReference type="SAM" id="Phobius"/>
    </source>
</evidence>
<dbReference type="Proteomes" id="UP001597073">
    <property type="component" value="Unassembled WGS sequence"/>
</dbReference>
<dbReference type="EMBL" id="JBHTIA010000003">
    <property type="protein sequence ID" value="MFD0764587.1"/>
    <property type="molecule type" value="Genomic_DNA"/>
</dbReference>
<protein>
    <recommendedName>
        <fullName evidence="2">histidine kinase</fullName>
        <ecNumber evidence="2">2.7.13.3</ecNumber>
    </recommendedName>
</protein>
<evidence type="ECO:0000256" key="1">
    <source>
        <dbReference type="ARBA" id="ARBA00000085"/>
    </source>
</evidence>
<dbReference type="InterPro" id="IPR003594">
    <property type="entry name" value="HATPase_dom"/>
</dbReference>
<evidence type="ECO:0000313" key="11">
    <source>
        <dbReference type="EMBL" id="MFD0764587.1"/>
    </source>
</evidence>
<keyword evidence="8" id="KW-0812">Transmembrane</keyword>
<keyword evidence="4" id="KW-0808">Transferase</keyword>
<evidence type="ECO:0000313" key="12">
    <source>
        <dbReference type="Proteomes" id="UP001597073"/>
    </source>
</evidence>
<accession>A0ABW2ZEH5</accession>
<dbReference type="PROSITE" id="PS50109">
    <property type="entry name" value="HIS_KIN"/>
    <property type="match status" value="1"/>
</dbReference>
<keyword evidence="9" id="KW-0732">Signal</keyword>
<dbReference type="GO" id="GO:0016301">
    <property type="term" value="F:kinase activity"/>
    <property type="evidence" value="ECO:0007669"/>
    <property type="project" value="UniProtKB-KW"/>
</dbReference>
<gene>
    <name evidence="11" type="ORF">ACFQZI_06960</name>
</gene>
<evidence type="ECO:0000256" key="3">
    <source>
        <dbReference type="ARBA" id="ARBA00022553"/>
    </source>
</evidence>
<dbReference type="Pfam" id="PF02518">
    <property type="entry name" value="HATPase_c"/>
    <property type="match status" value="1"/>
</dbReference>
<feature type="transmembrane region" description="Helical" evidence="8">
    <location>
        <begin position="588"/>
        <end position="607"/>
    </location>
</feature>
<evidence type="ECO:0000256" key="7">
    <source>
        <dbReference type="ARBA" id="ARBA00022840"/>
    </source>
</evidence>
<keyword evidence="7" id="KW-0067">ATP-binding</keyword>
<keyword evidence="6 11" id="KW-0418">Kinase</keyword>
<feature type="signal peptide" evidence="9">
    <location>
        <begin position="1"/>
        <end position="25"/>
    </location>
</feature>
<comment type="catalytic activity">
    <reaction evidence="1">
        <text>ATP + protein L-histidine = ADP + protein N-phospho-L-histidine.</text>
        <dbReference type="EC" id="2.7.13.3"/>
    </reaction>
</comment>
<dbReference type="InterPro" id="IPR011990">
    <property type="entry name" value="TPR-like_helical_dom_sf"/>
</dbReference>
<keyword evidence="8" id="KW-1133">Transmembrane helix</keyword>
<reference evidence="12" key="1">
    <citation type="journal article" date="2019" name="Int. J. Syst. Evol. Microbiol.">
        <title>The Global Catalogue of Microorganisms (GCM) 10K type strain sequencing project: providing services to taxonomists for standard genome sequencing and annotation.</title>
        <authorList>
            <consortium name="The Broad Institute Genomics Platform"/>
            <consortium name="The Broad Institute Genome Sequencing Center for Infectious Disease"/>
            <person name="Wu L."/>
            <person name="Ma J."/>
        </authorList>
    </citation>
    <scope>NUCLEOTIDE SEQUENCE [LARGE SCALE GENOMIC DNA]</scope>
    <source>
        <strain evidence="12">CCUG 60742</strain>
    </source>
</reference>
<dbReference type="SUPFAM" id="SSF48452">
    <property type="entry name" value="TPR-like"/>
    <property type="match status" value="2"/>
</dbReference>
<evidence type="ECO:0000256" key="5">
    <source>
        <dbReference type="ARBA" id="ARBA00022741"/>
    </source>
</evidence>
<dbReference type="PANTHER" id="PTHR41523">
    <property type="entry name" value="TWO-COMPONENT SYSTEM SENSOR PROTEIN"/>
    <property type="match status" value="1"/>
</dbReference>